<name>A0A549SCV0_METSR</name>
<gene>
    <name evidence="2" type="ORF">FM996_20870</name>
</gene>
<feature type="compositionally biased region" description="Low complexity" evidence="1">
    <location>
        <begin position="90"/>
        <end position="106"/>
    </location>
</feature>
<evidence type="ECO:0000313" key="3">
    <source>
        <dbReference type="Proteomes" id="UP000316781"/>
    </source>
</evidence>
<accession>A0A549SCV0</accession>
<organism evidence="2 3">
    <name type="scientific">Methylosinus sporium</name>
    <dbReference type="NCBI Taxonomy" id="428"/>
    <lineage>
        <taxon>Bacteria</taxon>
        <taxon>Pseudomonadati</taxon>
        <taxon>Pseudomonadota</taxon>
        <taxon>Alphaproteobacteria</taxon>
        <taxon>Hyphomicrobiales</taxon>
        <taxon>Methylocystaceae</taxon>
        <taxon>Methylosinus</taxon>
    </lineage>
</organism>
<proteinExistence type="predicted"/>
<dbReference type="Proteomes" id="UP000316781">
    <property type="component" value="Unassembled WGS sequence"/>
</dbReference>
<dbReference type="RefSeq" id="WP_142864639.1">
    <property type="nucleotide sequence ID" value="NZ_VJMF01000117.1"/>
</dbReference>
<dbReference type="EMBL" id="VJMF01000117">
    <property type="protein sequence ID" value="TRL23451.1"/>
    <property type="molecule type" value="Genomic_DNA"/>
</dbReference>
<evidence type="ECO:0000256" key="1">
    <source>
        <dbReference type="SAM" id="MobiDB-lite"/>
    </source>
</evidence>
<evidence type="ECO:0000313" key="2">
    <source>
        <dbReference type="EMBL" id="TRL23451.1"/>
    </source>
</evidence>
<feature type="region of interest" description="Disordered" evidence="1">
    <location>
        <begin position="78"/>
        <end position="139"/>
    </location>
</feature>
<protein>
    <submittedName>
        <fullName evidence="2">Uncharacterized protein</fullName>
    </submittedName>
</protein>
<comment type="caution">
    <text evidence="2">The sequence shown here is derived from an EMBL/GenBank/DDBJ whole genome shotgun (WGS) entry which is preliminary data.</text>
</comment>
<reference evidence="2 3" key="1">
    <citation type="submission" date="2019-07" db="EMBL/GenBank/DDBJ databases">
        <title>Ln-dependent methylotrophs.</title>
        <authorList>
            <person name="Tani A."/>
        </authorList>
    </citation>
    <scope>NUCLEOTIDE SEQUENCE [LARGE SCALE GENOMIC DNA]</scope>
    <source>
        <strain evidence="2 3">SM89A</strain>
    </source>
</reference>
<sequence length="139" mass="14141">MMDEAISTDEKRIVFETPHIHIDLHVHLDGPVGVATSGDRRAPIAAPTGGTRSSLLTTLVVAFGVSAVAFLGFRAGSVSSEQKPLGASRVAASPDAASSVAPLPDALARDLQRPPQITPAPGTPADAGRSGPAAFGLQQ</sequence>
<dbReference type="AlphaFoldDB" id="A0A549SCV0"/>